<dbReference type="Proteomes" id="UP001732700">
    <property type="component" value="Chromosome 3D"/>
</dbReference>
<dbReference type="EnsemblPlants" id="AVESA.00010b.r2.3DG0569430.1">
    <property type="protein sequence ID" value="AVESA.00010b.r2.3DG0569430.1.CDS.1"/>
    <property type="gene ID" value="AVESA.00010b.r2.3DG0569430"/>
</dbReference>
<keyword evidence="2" id="KW-1185">Reference proteome</keyword>
<proteinExistence type="predicted"/>
<name>A0ACD5W4T6_AVESA</name>
<accession>A0ACD5W4T6</accession>
<evidence type="ECO:0000313" key="2">
    <source>
        <dbReference type="Proteomes" id="UP001732700"/>
    </source>
</evidence>
<evidence type="ECO:0000313" key="1">
    <source>
        <dbReference type="EnsemblPlants" id="AVESA.00010b.r2.3DG0569430.1.CDS.1"/>
    </source>
</evidence>
<reference evidence="1" key="1">
    <citation type="submission" date="2021-05" db="EMBL/GenBank/DDBJ databases">
        <authorList>
            <person name="Scholz U."/>
            <person name="Mascher M."/>
            <person name="Fiebig A."/>
        </authorList>
    </citation>
    <scope>NUCLEOTIDE SEQUENCE [LARGE SCALE GENOMIC DNA]</scope>
</reference>
<reference evidence="1" key="2">
    <citation type="submission" date="2025-09" db="UniProtKB">
        <authorList>
            <consortium name="EnsemblPlants"/>
        </authorList>
    </citation>
    <scope>IDENTIFICATION</scope>
</reference>
<organism evidence="1 2">
    <name type="scientific">Avena sativa</name>
    <name type="common">Oat</name>
    <dbReference type="NCBI Taxonomy" id="4498"/>
    <lineage>
        <taxon>Eukaryota</taxon>
        <taxon>Viridiplantae</taxon>
        <taxon>Streptophyta</taxon>
        <taxon>Embryophyta</taxon>
        <taxon>Tracheophyta</taxon>
        <taxon>Spermatophyta</taxon>
        <taxon>Magnoliopsida</taxon>
        <taxon>Liliopsida</taxon>
        <taxon>Poales</taxon>
        <taxon>Poaceae</taxon>
        <taxon>BOP clade</taxon>
        <taxon>Pooideae</taxon>
        <taxon>Poodae</taxon>
        <taxon>Poeae</taxon>
        <taxon>Poeae Chloroplast Group 1 (Aveneae type)</taxon>
        <taxon>Aveninae</taxon>
        <taxon>Avena</taxon>
    </lineage>
</organism>
<protein>
    <submittedName>
        <fullName evidence="1">Uncharacterized protein</fullName>
    </submittedName>
</protein>
<sequence length="234" mass="25953">MEEAGRGAETMKPFPAYLEKLGISSESGIESMSLLSNLTSLTHLTLQDCAKLTVHGFNPLIAVNLKVLVVFNCRWDRSCPESVAAGLLSQVASSRVMPAGSFQLEQLKVDSISAVLVAPICNLVASTLHTLIFCHDQRAKSFTEEQEKALQLLTSLRHLTFDGCGDLQSLPRGLHRISSLQDLQVLWCPEIRSIPKEGFPVSLRNLRVRPCSADVKEHIEKLRRTNPDLFVLYE</sequence>